<evidence type="ECO:0000313" key="2">
    <source>
        <dbReference type="EMBL" id="CAD7280855.1"/>
    </source>
</evidence>
<accession>A0A7R9BSP0</accession>
<dbReference type="EMBL" id="CAJPEX010002442">
    <property type="protein sequence ID" value="CAG0921007.1"/>
    <property type="molecule type" value="Genomic_DNA"/>
</dbReference>
<feature type="region of interest" description="Disordered" evidence="1">
    <location>
        <begin position="1"/>
        <end position="39"/>
    </location>
</feature>
<dbReference type="Proteomes" id="UP000678499">
    <property type="component" value="Unassembled WGS sequence"/>
</dbReference>
<name>A0A7R9BSP0_9CRUS</name>
<organism evidence="2">
    <name type="scientific">Notodromas monacha</name>
    <dbReference type="NCBI Taxonomy" id="399045"/>
    <lineage>
        <taxon>Eukaryota</taxon>
        <taxon>Metazoa</taxon>
        <taxon>Ecdysozoa</taxon>
        <taxon>Arthropoda</taxon>
        <taxon>Crustacea</taxon>
        <taxon>Oligostraca</taxon>
        <taxon>Ostracoda</taxon>
        <taxon>Podocopa</taxon>
        <taxon>Podocopida</taxon>
        <taxon>Cypridocopina</taxon>
        <taxon>Cypridoidea</taxon>
        <taxon>Cyprididae</taxon>
        <taxon>Notodromas</taxon>
    </lineage>
</organism>
<feature type="compositionally biased region" description="Polar residues" evidence="1">
    <location>
        <begin position="1"/>
        <end position="15"/>
    </location>
</feature>
<proteinExistence type="predicted"/>
<evidence type="ECO:0000256" key="1">
    <source>
        <dbReference type="SAM" id="MobiDB-lite"/>
    </source>
</evidence>
<gene>
    <name evidence="2" type="ORF">NMOB1V02_LOCUS8512</name>
</gene>
<dbReference type="AlphaFoldDB" id="A0A7R9BSP0"/>
<dbReference type="EMBL" id="OA884479">
    <property type="protein sequence ID" value="CAD7280855.1"/>
    <property type="molecule type" value="Genomic_DNA"/>
</dbReference>
<reference evidence="2" key="1">
    <citation type="submission" date="2020-11" db="EMBL/GenBank/DDBJ databases">
        <authorList>
            <person name="Tran Van P."/>
        </authorList>
    </citation>
    <scope>NUCLEOTIDE SEQUENCE</scope>
</reference>
<evidence type="ECO:0000313" key="3">
    <source>
        <dbReference type="Proteomes" id="UP000678499"/>
    </source>
</evidence>
<sequence>MESSAKVNPDGNHSGSVEKKGATSMGKGATGNSSGMKKEKKSYVKASYKGLIMVHDLVASSGDNDSGVECSVSLYDILESPGYLSKFGENETTSIGYETTAEDPSQVKQLHAESNGGSCLTVFSTPVEHVNKKRRRVVDNHWALPLSMFST</sequence>
<protein>
    <submittedName>
        <fullName evidence="2">Uncharacterized protein</fullName>
    </submittedName>
</protein>
<keyword evidence="3" id="KW-1185">Reference proteome</keyword>